<accession>A0A0Q0RYB1</accession>
<dbReference type="OrthoDB" id="9786443at2"/>
<evidence type="ECO:0000313" key="1">
    <source>
        <dbReference type="EMBL" id="KQB37350.1"/>
    </source>
</evidence>
<reference evidence="1 2" key="1">
    <citation type="submission" date="2014-09" db="EMBL/GenBank/DDBJ databases">
        <title>Genome sequence of Flavobacterium aquidurense RC62.</title>
        <authorList>
            <person name="Kim J.F."/>
            <person name="Kwak M.-J."/>
        </authorList>
    </citation>
    <scope>NUCLEOTIDE SEQUENCE [LARGE SCALE GENOMIC DNA]</scope>
    <source>
        <strain evidence="1 2">RC62</strain>
    </source>
</reference>
<dbReference type="STRING" id="362413.RC62_2516"/>
<protein>
    <submittedName>
        <fullName evidence="1">HutD-family protein</fullName>
    </submittedName>
</protein>
<dbReference type="InterPro" id="IPR010282">
    <property type="entry name" value="Uncharacterised_HutD/Ves"/>
</dbReference>
<dbReference type="AlphaFoldDB" id="A0A0Q0RYB1"/>
<dbReference type="PANTHER" id="PTHR37943">
    <property type="entry name" value="PROTEIN VES"/>
    <property type="match status" value="1"/>
</dbReference>
<comment type="caution">
    <text evidence="1">The sequence shown here is derived from an EMBL/GenBank/DDBJ whole genome shotgun (WGS) entry which is preliminary data.</text>
</comment>
<dbReference type="PANTHER" id="PTHR37943:SF1">
    <property type="entry name" value="PROTEIN VES"/>
    <property type="match status" value="1"/>
</dbReference>
<dbReference type="InterPro" id="IPR011051">
    <property type="entry name" value="RmlC_Cupin_sf"/>
</dbReference>
<dbReference type="Proteomes" id="UP000050443">
    <property type="component" value="Unassembled WGS sequence"/>
</dbReference>
<dbReference type="InterPro" id="IPR014710">
    <property type="entry name" value="RmlC-like_jellyroll"/>
</dbReference>
<evidence type="ECO:0000313" key="2">
    <source>
        <dbReference type="Proteomes" id="UP000050443"/>
    </source>
</evidence>
<dbReference type="Gene3D" id="2.60.120.10">
    <property type="entry name" value="Jelly Rolls"/>
    <property type="match status" value="1"/>
</dbReference>
<dbReference type="SUPFAM" id="SSF51182">
    <property type="entry name" value="RmlC-like cupins"/>
    <property type="match status" value="1"/>
</dbReference>
<dbReference type="RefSeq" id="WP_055098089.1">
    <property type="nucleotide sequence ID" value="NZ_JRLF01000015.1"/>
</dbReference>
<dbReference type="EMBL" id="JRLF01000015">
    <property type="protein sequence ID" value="KQB37350.1"/>
    <property type="molecule type" value="Genomic_DNA"/>
</dbReference>
<dbReference type="PATRIC" id="fig|362413.3.peg.2461"/>
<gene>
    <name evidence="1" type="ORF">RC62_2516</name>
</gene>
<dbReference type="Pfam" id="PF05962">
    <property type="entry name" value="HutD"/>
    <property type="match status" value="1"/>
</dbReference>
<proteinExistence type="predicted"/>
<organism evidence="1 2">
    <name type="scientific">Flavobacterium aquidurense</name>
    <dbReference type="NCBI Taxonomy" id="362413"/>
    <lineage>
        <taxon>Bacteria</taxon>
        <taxon>Pseudomonadati</taxon>
        <taxon>Bacteroidota</taxon>
        <taxon>Flavobacteriia</taxon>
        <taxon>Flavobacteriales</taxon>
        <taxon>Flavobacteriaceae</taxon>
        <taxon>Flavobacterium</taxon>
    </lineage>
</organism>
<sequence length="182" mass="21289">MNISLFTKKNTTASIWSGGLTYEYVIYPKTANYTDRDFLFRISSATIEKVPSEFTKFKGYYRYLVMLDNCLDIKTNKEKKVYEKYEIMEFNSNDEVTSYTKGIDFNCMVSEKISHHKLKIANSNQNCNAQIIVLYSIDTIVIKINEKSYDLKPHDLLVIENPERENIMLDFSNECLFGLLDF</sequence>
<name>A0A0Q0RYB1_9FLAO</name>